<dbReference type="InterPro" id="IPR002293">
    <property type="entry name" value="AA/rel_permease1"/>
</dbReference>
<evidence type="ECO:0000256" key="5">
    <source>
        <dbReference type="ARBA" id="ARBA00023136"/>
    </source>
</evidence>
<feature type="transmembrane region" description="Helical" evidence="6">
    <location>
        <begin position="460"/>
        <end position="484"/>
    </location>
</feature>
<feature type="transmembrane region" description="Helical" evidence="6">
    <location>
        <begin position="253"/>
        <end position="277"/>
    </location>
</feature>
<evidence type="ECO:0000256" key="6">
    <source>
        <dbReference type="SAM" id="Phobius"/>
    </source>
</evidence>
<feature type="transmembrane region" description="Helical" evidence="6">
    <location>
        <begin position="550"/>
        <end position="568"/>
    </location>
</feature>
<dbReference type="HOGENOM" id="CLU_007946_15_7_6"/>
<feature type="transmembrane region" description="Helical" evidence="6">
    <location>
        <begin position="490"/>
        <end position="514"/>
    </location>
</feature>
<evidence type="ECO:0000256" key="1">
    <source>
        <dbReference type="ARBA" id="ARBA00004141"/>
    </source>
</evidence>
<dbReference type="STRING" id="291331.XOO4572"/>
<feature type="transmembrane region" description="Helical" evidence="6">
    <location>
        <begin position="289"/>
        <end position="310"/>
    </location>
</feature>
<feature type="transmembrane region" description="Helical" evidence="6">
    <location>
        <begin position="417"/>
        <end position="439"/>
    </location>
</feature>
<comment type="subcellular location">
    <subcellularLocation>
        <location evidence="1">Membrane</location>
        <topology evidence="1">Multi-pass membrane protein</topology>
    </subcellularLocation>
</comment>
<gene>
    <name evidence="7" type="primary">yhdG</name>
    <name evidence="7" type="ordered locus">XOO4572</name>
</gene>
<organism evidence="7 8">
    <name type="scientific">Xanthomonas oryzae pv. oryzae (strain KACC10331 / KXO85)</name>
    <dbReference type="NCBI Taxonomy" id="291331"/>
    <lineage>
        <taxon>Bacteria</taxon>
        <taxon>Pseudomonadati</taxon>
        <taxon>Pseudomonadota</taxon>
        <taxon>Gammaproteobacteria</taxon>
        <taxon>Lysobacterales</taxon>
        <taxon>Lysobacteraceae</taxon>
        <taxon>Xanthomonas</taxon>
    </lineage>
</organism>
<dbReference type="PANTHER" id="PTHR43243:SF4">
    <property type="entry name" value="CATIONIC AMINO ACID TRANSPORTER 4"/>
    <property type="match status" value="1"/>
</dbReference>
<evidence type="ECO:0000313" key="8">
    <source>
        <dbReference type="Proteomes" id="UP000006735"/>
    </source>
</evidence>
<feature type="transmembrane region" description="Helical" evidence="6">
    <location>
        <begin position="369"/>
        <end position="397"/>
    </location>
</feature>
<keyword evidence="8" id="KW-1185">Reference proteome</keyword>
<dbReference type="Proteomes" id="UP000006735">
    <property type="component" value="Chromosome"/>
</dbReference>
<evidence type="ECO:0000313" key="7">
    <source>
        <dbReference type="EMBL" id="AAW77826.1"/>
    </source>
</evidence>
<keyword evidence="3 6" id="KW-0812">Transmembrane</keyword>
<dbReference type="EMBL" id="AE013598">
    <property type="protein sequence ID" value="AAW77826.1"/>
    <property type="molecule type" value="Genomic_DNA"/>
</dbReference>
<keyword evidence="2" id="KW-0813">Transport</keyword>
<evidence type="ECO:0000256" key="3">
    <source>
        <dbReference type="ARBA" id="ARBA00022692"/>
    </source>
</evidence>
<feature type="transmembrane region" description="Helical" evidence="6">
    <location>
        <begin position="209"/>
        <end position="233"/>
    </location>
</feature>
<dbReference type="Gene3D" id="1.20.1740.10">
    <property type="entry name" value="Amino acid/polyamine transporter I"/>
    <property type="match status" value="1"/>
</dbReference>
<keyword evidence="4 6" id="KW-1133">Transmembrane helix</keyword>
<dbReference type="GO" id="GO:0015171">
    <property type="term" value="F:amino acid transmembrane transporter activity"/>
    <property type="evidence" value="ECO:0007669"/>
    <property type="project" value="TreeGrafter"/>
</dbReference>
<dbReference type="AlphaFoldDB" id="Q5GTZ7"/>
<feature type="transmembrane region" description="Helical" evidence="6">
    <location>
        <begin position="139"/>
        <end position="160"/>
    </location>
</feature>
<accession>Q5GTZ7</accession>
<name>Q5GTZ7_XANOR</name>
<dbReference type="GO" id="GO:0016020">
    <property type="term" value="C:membrane"/>
    <property type="evidence" value="ECO:0007669"/>
    <property type="project" value="UniProtKB-SubCell"/>
</dbReference>
<sequence>MRRRRRLRSPQQTSGVACSARHHRRLGAITRTKEEHMLEIYGKPTPINVRNVLWLCDELALDDTLHAYDRTRFATIWLHAANATSWTDSFAVLRWATLAHCVESREVRMSSWLRRKSIDQVTVHEAGRQLVRSLSWPHLIALGIGAIVGTGIYTLIGVGADKAGPAVLLSFVAAGIVCACAALAYAEMATMMPAAGSAYTYSYTALGESIAWVVGWSLVLEYSLVVSTVAVGWSGYFVGFLQWLGASLPHELIAGPHAGGIANLPAVVITFLVAGMLMAGTKESATLNAVLVVLKIIALGVFVAIALPTFKSANLQPFMPYGISKAMGPDGVERGVMAAAAIIFFAFYGFDAISTAAEETKNPGRDLSIGIVGSMIGCTLIYVLVALAAVGAMRFTVFGKSPEPLALILRELGHGKAALVIGAVAIIALPTVLLAFLYGQSRIFFVMSRDGLLPRGLSKVNARTGTPVAITLLTAVLVAALAGVARLDEIAALANAGTLAAFTAVAACLLVLRVREPGRARAFRTPLAWVVGPVAILGCLYLFWSLPSNTQGWFLLWNALGVVVYLAYGRRNSRLNSAG</sequence>
<dbReference type="Pfam" id="PF13520">
    <property type="entry name" value="AA_permease_2"/>
    <property type="match status" value="1"/>
</dbReference>
<feature type="transmembrane region" description="Helical" evidence="6">
    <location>
        <begin position="336"/>
        <end position="357"/>
    </location>
</feature>
<keyword evidence="5 6" id="KW-0472">Membrane</keyword>
<proteinExistence type="predicted"/>
<evidence type="ECO:0000256" key="4">
    <source>
        <dbReference type="ARBA" id="ARBA00022989"/>
    </source>
</evidence>
<feature type="transmembrane region" description="Helical" evidence="6">
    <location>
        <begin position="526"/>
        <end position="544"/>
    </location>
</feature>
<feature type="transmembrane region" description="Helical" evidence="6">
    <location>
        <begin position="166"/>
        <end position="188"/>
    </location>
</feature>
<evidence type="ECO:0000256" key="2">
    <source>
        <dbReference type="ARBA" id="ARBA00022448"/>
    </source>
</evidence>
<protein>
    <submittedName>
        <fullName evidence="7">Amino acid transporter</fullName>
    </submittedName>
</protein>
<dbReference type="KEGG" id="xoo:XOO4572"/>
<dbReference type="PANTHER" id="PTHR43243">
    <property type="entry name" value="INNER MEMBRANE TRANSPORTER YGJI-RELATED"/>
    <property type="match status" value="1"/>
</dbReference>
<reference evidence="7 8" key="1">
    <citation type="journal article" date="2005" name="Nucleic Acids Res.">
        <title>The genome sequence of Xanthomonas oryzae pathovar oryzae KACC10331, the bacterial blight pathogen of rice.</title>
        <authorList>
            <person name="Lee B.M."/>
            <person name="Park Y.J."/>
            <person name="Park D.S."/>
            <person name="Kang H.W."/>
            <person name="Kim J.G."/>
            <person name="Song E.S."/>
            <person name="Park I.C."/>
            <person name="Yoon U.H."/>
            <person name="Hahn J.H."/>
            <person name="Koo B.S."/>
            <person name="Lee G.B."/>
            <person name="Kim H."/>
            <person name="Park H.S."/>
            <person name="Yoon K.O."/>
            <person name="Kim J.H."/>
            <person name="Jung C.H."/>
            <person name="Koh N.H."/>
            <person name="Seo J.S."/>
            <person name="Go S.J."/>
        </authorList>
    </citation>
    <scope>NUCLEOTIDE SEQUENCE [LARGE SCALE GENOMIC DNA]</scope>
    <source>
        <strain evidence="8">KACC10331 / KXO85</strain>
    </source>
</reference>